<dbReference type="GeneID" id="15614030"/>
<dbReference type="KEGG" id="vg:15614030"/>
<keyword evidence="2" id="KW-1185">Reference proteome</keyword>
<accession>A0A916NWS9</accession>
<dbReference type="OrthoDB" id="37530at10239"/>
<protein>
    <submittedName>
        <fullName evidence="1">Uncharacterized protein</fullName>
    </submittedName>
</protein>
<sequence>MIDKILELSDKYNLNINKNYILNTMKYTEDIKFCIIIDKIDALLILKKHNMNLENTLILCTDINNKQKSIVNLFITDLINLLNDRIYAYFTYNISLSVHSIIRDDNKYYIECDKIYPNKTIIFYNDLIELLMNYFILKLS</sequence>
<dbReference type="RefSeq" id="YP_008003924.1">
    <property type="nucleotide sequence ID" value="NC_021247.1"/>
</dbReference>
<reference evidence="1" key="1">
    <citation type="journal article" date="2013" name="J. Virol.">
        <title>New Insights into the Evolution of Entomopoxvirinae from the Complete Genome Sequences of Four Entomopoxviruses Infecting Adoxophyes honmai, Choristoneura biennis, Choristoneura rosaceana, and Mythimna separata.</title>
        <authorList>
            <person name="Theze J."/>
            <person name="Takatsuka J."/>
            <person name="Li Z."/>
            <person name="Gallais J."/>
            <person name="Doucet D."/>
            <person name="Arif B."/>
            <person name="Nakai M."/>
            <person name="Herniou E.A."/>
        </authorList>
    </citation>
    <scope>NUCLEOTIDE SEQUENCE</scope>
    <source>
        <strain evidence="1">Tokyo</strain>
    </source>
</reference>
<dbReference type="EMBL" id="HF679131">
    <property type="protein sequence ID" value="CCU55422.1"/>
    <property type="molecule type" value="Genomic_DNA"/>
</dbReference>
<evidence type="ECO:0000313" key="2">
    <source>
        <dbReference type="Proteomes" id="UP000792575"/>
    </source>
</evidence>
<proteinExistence type="predicted"/>
<evidence type="ECO:0000313" key="1">
    <source>
        <dbReference type="EMBL" id="CCU55422.1"/>
    </source>
</evidence>
<dbReference type="Proteomes" id="UP000792575">
    <property type="component" value="Genome"/>
</dbReference>
<name>A0A916NWS9_9POXV</name>
<organism evidence="1 2">
    <name type="scientific">Adoxophyes honmai entomopoxvirus 'L'</name>
    <dbReference type="NCBI Taxonomy" id="1293540"/>
    <lineage>
        <taxon>Viruses</taxon>
        <taxon>Varidnaviria</taxon>
        <taxon>Bamfordvirae</taxon>
        <taxon>Nucleocytoviricota</taxon>
        <taxon>Pokkesviricetes</taxon>
        <taxon>Chitovirales</taxon>
        <taxon>Poxviridae</taxon>
        <taxon>Entomopoxvirinae</taxon>
        <taxon>Betaentomopoxvirus</taxon>
        <taxon>Betaentomopoxvirus ahonmai</taxon>
    </lineage>
</organism>
<gene>
    <name evidence="1" type="ORF">AHEV_101</name>
</gene>